<evidence type="ECO:0000313" key="2">
    <source>
        <dbReference type="Proteomes" id="UP000887013"/>
    </source>
</evidence>
<evidence type="ECO:0000313" key="1">
    <source>
        <dbReference type="EMBL" id="GFT32559.1"/>
    </source>
</evidence>
<dbReference type="OrthoDB" id="6332063at2759"/>
<name>A0A8X6TLQ3_NEPPI</name>
<dbReference type="EMBL" id="BMAW01061715">
    <property type="protein sequence ID" value="GFT32559.1"/>
    <property type="molecule type" value="Genomic_DNA"/>
</dbReference>
<accession>A0A8X6TLQ3</accession>
<dbReference type="Proteomes" id="UP000887013">
    <property type="component" value="Unassembled WGS sequence"/>
</dbReference>
<reference evidence="1" key="1">
    <citation type="submission" date="2020-08" db="EMBL/GenBank/DDBJ databases">
        <title>Multicomponent nature underlies the extraordinary mechanical properties of spider dragline silk.</title>
        <authorList>
            <person name="Kono N."/>
            <person name="Nakamura H."/>
            <person name="Mori M."/>
            <person name="Yoshida Y."/>
            <person name="Ohtoshi R."/>
            <person name="Malay A.D."/>
            <person name="Moran D.A.P."/>
            <person name="Tomita M."/>
            <person name="Numata K."/>
            <person name="Arakawa K."/>
        </authorList>
    </citation>
    <scope>NUCLEOTIDE SEQUENCE</scope>
</reference>
<dbReference type="AlphaFoldDB" id="A0A8X6TLQ3"/>
<proteinExistence type="predicted"/>
<sequence>MDRQSGSEFAQKWNTRFPSPVSQRKNEPQVNAWKKIFALLEIYDLDIFVRCHRYSGALATMMGKRGVRPCRSSALRRRSVVLLLLCVVMVTGEILRNDPKCLSIGGLCVDLDSCPAESRSSEPGLCAQDGPKTGVCCFRTPDDADCRQRGGRCGSDRECQNVQNFGQLDCEEGTRCCLLIY</sequence>
<keyword evidence="2" id="KW-1185">Reference proteome</keyword>
<protein>
    <submittedName>
        <fullName evidence="1">Uncharacterized protein</fullName>
    </submittedName>
</protein>
<gene>
    <name evidence="1" type="primary">AVEN_263738_1</name>
    <name evidence="1" type="ORF">NPIL_530831</name>
</gene>
<comment type="caution">
    <text evidence="1">The sequence shown here is derived from an EMBL/GenBank/DDBJ whole genome shotgun (WGS) entry which is preliminary data.</text>
</comment>
<organism evidence="1 2">
    <name type="scientific">Nephila pilipes</name>
    <name type="common">Giant wood spider</name>
    <name type="synonym">Nephila maculata</name>
    <dbReference type="NCBI Taxonomy" id="299642"/>
    <lineage>
        <taxon>Eukaryota</taxon>
        <taxon>Metazoa</taxon>
        <taxon>Ecdysozoa</taxon>
        <taxon>Arthropoda</taxon>
        <taxon>Chelicerata</taxon>
        <taxon>Arachnida</taxon>
        <taxon>Araneae</taxon>
        <taxon>Araneomorphae</taxon>
        <taxon>Entelegynae</taxon>
        <taxon>Araneoidea</taxon>
        <taxon>Nephilidae</taxon>
        <taxon>Nephila</taxon>
    </lineage>
</organism>